<evidence type="ECO:0008006" key="3">
    <source>
        <dbReference type="Google" id="ProtNLM"/>
    </source>
</evidence>
<dbReference type="Proteomes" id="UP000714380">
    <property type="component" value="Unassembled WGS sequence"/>
</dbReference>
<keyword evidence="2" id="KW-1185">Reference proteome</keyword>
<evidence type="ECO:0000313" key="2">
    <source>
        <dbReference type="Proteomes" id="UP000714380"/>
    </source>
</evidence>
<gene>
    <name evidence="1" type="ORF">I9W95_09990</name>
</gene>
<comment type="caution">
    <text evidence="1">The sequence shown here is derived from an EMBL/GenBank/DDBJ whole genome shotgun (WGS) entry which is preliminary data.</text>
</comment>
<name>A0ABS7ZS52_9GAMM</name>
<organism evidence="1 2">
    <name type="scientific">Thalassolituus marinus</name>
    <dbReference type="NCBI Taxonomy" id="671053"/>
    <lineage>
        <taxon>Bacteria</taxon>
        <taxon>Pseudomonadati</taxon>
        <taxon>Pseudomonadota</taxon>
        <taxon>Gammaproteobacteria</taxon>
        <taxon>Oceanospirillales</taxon>
        <taxon>Oceanospirillaceae</taxon>
        <taxon>Thalassolituus</taxon>
    </lineage>
</organism>
<accession>A0ABS7ZS52</accession>
<dbReference type="EMBL" id="JAEDAH010000049">
    <property type="protein sequence ID" value="MCA6063938.1"/>
    <property type="molecule type" value="Genomic_DNA"/>
</dbReference>
<reference evidence="1 2" key="1">
    <citation type="submission" date="2020-12" db="EMBL/GenBank/DDBJ databases">
        <title>Novel Thalassolituus-related marine hydrocarbonoclastic bacteria mediated algae-derived hydrocarbons mineralization in twilight zone of the northern South China Sea.</title>
        <authorList>
            <person name="Dong C."/>
        </authorList>
    </citation>
    <scope>NUCLEOTIDE SEQUENCE [LARGE SCALE GENOMIC DNA]</scope>
    <source>
        <strain evidence="1 2">IMCC1826</strain>
    </source>
</reference>
<protein>
    <recommendedName>
        <fullName evidence="3">DUF3570 domain-containing protein</fullName>
    </recommendedName>
</protein>
<sequence>MRPGLGWLLLILVPSALAMEAEPRLRSNDIPEYRFPEYYAEPAPQQTTVSPAMIERSRSWLAQYLNRLSGNIDSFFVDTFFSEEITDDDVDGSRAKISLYTRRVLGDPVDYKFGISVKVVLPNTNERLNLLLDSEDEEVRESDPVESIENVDYVTALQYIIDESDAWKTNLDAGVRWGVPPDPFIRFRARRYVYLSEWELRATQSIYYFTQAGWGEDTRLRVDFPFNIEKLFRVNMKAGYQKNDGYFTLSYDAGLYHELSRTRALAFVAGAQGDTQNDASFYSYSAGVRYRQLVYSDWVYAEIAPEFLWDREKDYETTPVLMFRLESVIAHD</sequence>
<proteinExistence type="predicted"/>
<dbReference type="RefSeq" id="WP_225674426.1">
    <property type="nucleotide sequence ID" value="NZ_JAEDAH010000049.1"/>
</dbReference>
<evidence type="ECO:0000313" key="1">
    <source>
        <dbReference type="EMBL" id="MCA6063938.1"/>
    </source>
</evidence>